<dbReference type="HOGENOM" id="CLU_516707_0_0_7"/>
<dbReference type="eggNOG" id="COG2931">
    <property type="taxonomic scope" value="Bacteria"/>
</dbReference>
<dbReference type="Proteomes" id="UP000008721">
    <property type="component" value="Chromosome"/>
</dbReference>
<gene>
    <name evidence="1" type="ordered locus">Sulku_1204</name>
</gene>
<evidence type="ECO:0000313" key="2">
    <source>
        <dbReference type="Proteomes" id="UP000008721"/>
    </source>
</evidence>
<dbReference type="PANTHER" id="PTHR39431">
    <property type="entry name" value="FRPA/C-RELATED PROTEIN"/>
    <property type="match status" value="1"/>
</dbReference>
<dbReference type="KEGG" id="sku:Sulku_1204"/>
<name>E4TX26_SULKY</name>
<dbReference type="STRING" id="709032.Sulku_1204"/>
<protein>
    <recommendedName>
        <fullName evidence="3">Calcium-binding protein</fullName>
    </recommendedName>
</protein>
<dbReference type="AlphaFoldDB" id="E4TX26"/>
<proteinExistence type="predicted"/>
<evidence type="ECO:0008006" key="3">
    <source>
        <dbReference type="Google" id="ProtNLM"/>
    </source>
</evidence>
<reference evidence="1 2" key="1">
    <citation type="journal article" date="2012" name="Stand. Genomic Sci.">
        <title>Complete genome sequence of the sulfur compounds oxidizing chemolithoautotroph Sulfuricurvum kujiense type strain (YK-1(T)).</title>
        <authorList>
            <person name="Han C."/>
            <person name="Kotsyurbenko O."/>
            <person name="Chertkov O."/>
            <person name="Held B."/>
            <person name="Lapidus A."/>
            <person name="Nolan M."/>
            <person name="Lucas S."/>
            <person name="Hammon N."/>
            <person name="Deshpande S."/>
            <person name="Cheng J.F."/>
            <person name="Tapia R."/>
            <person name="Goodwin L.A."/>
            <person name="Pitluck S."/>
            <person name="Liolios K."/>
            <person name="Pagani I."/>
            <person name="Ivanova N."/>
            <person name="Mavromatis K."/>
            <person name="Mikhailova N."/>
            <person name="Pati A."/>
            <person name="Chen A."/>
            <person name="Palaniappan K."/>
            <person name="Land M."/>
            <person name="Hauser L."/>
            <person name="Chang Y.J."/>
            <person name="Jeffries C.D."/>
            <person name="Brambilla E.M."/>
            <person name="Rohde M."/>
            <person name="Spring S."/>
            <person name="Sikorski J."/>
            <person name="Goker M."/>
            <person name="Woyke T."/>
            <person name="Bristow J."/>
            <person name="Eisen J.A."/>
            <person name="Markowitz V."/>
            <person name="Hugenholtz P."/>
            <person name="Kyrpides N.C."/>
            <person name="Klenk H.P."/>
            <person name="Detter J.C."/>
        </authorList>
    </citation>
    <scope>NUCLEOTIDE SEQUENCE [LARGE SCALE GENOMIC DNA]</scope>
    <source>
        <strain evidence="2">ATCC BAA-921 / DSM 16994 / JCM 11577 / YK-1</strain>
    </source>
</reference>
<dbReference type="RefSeq" id="WP_013460064.1">
    <property type="nucleotide sequence ID" value="NC_014762.1"/>
</dbReference>
<dbReference type="PANTHER" id="PTHR39431:SF1">
    <property type="entry name" value="FRPA_C-RELATED PROTEIN"/>
    <property type="match status" value="1"/>
</dbReference>
<dbReference type="EMBL" id="CP002355">
    <property type="protein sequence ID" value="ADR33867.1"/>
    <property type="molecule type" value="Genomic_DNA"/>
</dbReference>
<accession>E4TX26</accession>
<sequence>MAIETITLEPIVVTPNNNQSNIERAEIIANWIQTTANIVAKKFGNTTGQAFSNFLTGNGAATTSIGDLIDKLNKGTATGDDVADALQDMASIVAGFGVMAGYANPWMFGWLTIVGGTRGVLDYLDTHPELKSDILDLFSNPLTQDEWLDIWYDLEKQYSIDDLLEQLGIDPNLIPIPAPEPNPADGHPFDPQTFDPPRRRDPLVLDLNKDGLISTVSLADSTAFFDLTGDGIKEKVGWVNASEGIVVMDKNGNSKIDGISEVFGTATTSGFAELRSIADSNYEKVNGEARETTLGCGIIDRRDELYNQLKIWQDTNGDGISQESELKTLTPAGVSNIELNVFATNINLNGNLLSEAGRYGDSSGERSLAADIELTFDSRITTVDTSLIPDYTVHPDAATLPKLRGYGTVYNSEIAYNVNDNLRNLAIGMSQDITAVATQFDAFIAEWSGLNTLLRTAQDKYNLTTAPILSKMDKKVWIYEHFIGVDRFSSGIEVRINATAQAMKTGASANVAAGRYFKSNSTQRKAA</sequence>
<dbReference type="OrthoDB" id="9773411at2"/>
<evidence type="ECO:0000313" key="1">
    <source>
        <dbReference type="EMBL" id="ADR33867.1"/>
    </source>
</evidence>
<organism evidence="1 2">
    <name type="scientific">Sulfuricurvum kujiense (strain ATCC BAA-921 / DSM 16994 / JCM 11577 / YK-1)</name>
    <dbReference type="NCBI Taxonomy" id="709032"/>
    <lineage>
        <taxon>Bacteria</taxon>
        <taxon>Pseudomonadati</taxon>
        <taxon>Campylobacterota</taxon>
        <taxon>Epsilonproteobacteria</taxon>
        <taxon>Campylobacterales</taxon>
        <taxon>Sulfurimonadaceae</taxon>
        <taxon>Sulfuricurvum</taxon>
    </lineage>
</organism>
<keyword evidence="2" id="KW-1185">Reference proteome</keyword>